<dbReference type="EMBL" id="JH930471">
    <property type="protein sequence ID" value="EKM57174.1"/>
    <property type="molecule type" value="Genomic_DNA"/>
</dbReference>
<feature type="compositionally biased region" description="Basic and acidic residues" evidence="1">
    <location>
        <begin position="97"/>
        <end position="121"/>
    </location>
</feature>
<gene>
    <name evidence="2" type="ORF">PHACADRAFT_119454</name>
</gene>
<organism evidence="2 3">
    <name type="scientific">Phanerochaete carnosa (strain HHB-10118-sp)</name>
    <name type="common">White-rot fungus</name>
    <name type="synonym">Peniophora carnosa</name>
    <dbReference type="NCBI Taxonomy" id="650164"/>
    <lineage>
        <taxon>Eukaryota</taxon>
        <taxon>Fungi</taxon>
        <taxon>Dikarya</taxon>
        <taxon>Basidiomycota</taxon>
        <taxon>Agaricomycotina</taxon>
        <taxon>Agaricomycetes</taxon>
        <taxon>Polyporales</taxon>
        <taxon>Phanerochaetaceae</taxon>
        <taxon>Phanerochaete</taxon>
    </lineage>
</organism>
<evidence type="ECO:0000313" key="2">
    <source>
        <dbReference type="EMBL" id="EKM57174.1"/>
    </source>
</evidence>
<dbReference type="Proteomes" id="UP000008370">
    <property type="component" value="Unassembled WGS sequence"/>
</dbReference>
<feature type="compositionally biased region" description="Low complexity" evidence="1">
    <location>
        <begin position="217"/>
        <end position="227"/>
    </location>
</feature>
<feature type="non-terminal residue" evidence="2">
    <location>
        <position position="1"/>
    </location>
</feature>
<feature type="compositionally biased region" description="Basic and acidic residues" evidence="1">
    <location>
        <begin position="432"/>
        <end position="444"/>
    </location>
</feature>
<feature type="compositionally biased region" description="Basic residues" evidence="1">
    <location>
        <begin position="296"/>
        <end position="306"/>
    </location>
</feature>
<protein>
    <submittedName>
        <fullName evidence="2">Uncharacterized protein</fullName>
    </submittedName>
</protein>
<sequence>MDLAIPTPRKTRSSAQAAGSSTPSKQLGSTSTTQVLSSSWTPQTRADQRAASSLLSDARAELMLHAARKIGKRRAGLLAGLVVQPRELVQQSGQDESGAKGKGKERAGSRASFDKGKGRETEEQEGATPVKKQRKRIMKRANTIPKASSGASTNPTGGGYYGSLPSMSHLVYVNPMHAGQRMGPVPVPMPGSAPGAMPLFVPMSGIWPPMVPPGPAALPSSSSPGTSKVAQAMPPAEASTPTRSAATPSAAQTPGLGRTESAGTTQGLDSLLSAARMLADDEGSQHSRAATPVHVHTPKRASRRARGAADTLEVATPTPKRRKVMPSTPQSVSGATVGETMPVHTPTPKARGGQALGRISSALEVLADQAAQEQERRPATPSRKTEGPSRPTTKATRRRRLSGRGGGVTRGADATLGKGKAKADVQPFSADTARRGLPEVEQHAGLRRVSTELNSSREATPPPASALSIPRQKGPT</sequence>
<feature type="region of interest" description="Disordered" evidence="1">
    <location>
        <begin position="84"/>
        <end position="136"/>
    </location>
</feature>
<proteinExistence type="predicted"/>
<dbReference type="HOGENOM" id="CLU_574372_0_0_1"/>
<feature type="compositionally biased region" description="Basic and acidic residues" evidence="1">
    <location>
        <begin position="373"/>
        <end position="387"/>
    </location>
</feature>
<dbReference type="OrthoDB" id="2143914at2759"/>
<dbReference type="KEGG" id="pco:PHACADRAFT_119454"/>
<feature type="compositionally biased region" description="Polar residues" evidence="1">
    <location>
        <begin position="13"/>
        <end position="44"/>
    </location>
</feature>
<feature type="region of interest" description="Disordered" evidence="1">
    <location>
        <begin position="216"/>
        <end position="264"/>
    </location>
</feature>
<feature type="region of interest" description="Disordered" evidence="1">
    <location>
        <begin position="1"/>
        <end position="52"/>
    </location>
</feature>
<accession>K5WDQ7</accession>
<name>K5WDQ7_PHACS</name>
<dbReference type="AlphaFoldDB" id="K5WDQ7"/>
<reference evidence="2 3" key="1">
    <citation type="journal article" date="2012" name="BMC Genomics">
        <title>Comparative genomics of the white-rot fungi, Phanerochaete carnosa and P. chrysosporium, to elucidate the genetic basis of the distinct wood types they colonize.</title>
        <authorList>
            <person name="Suzuki H."/>
            <person name="MacDonald J."/>
            <person name="Syed K."/>
            <person name="Salamov A."/>
            <person name="Hori C."/>
            <person name="Aerts A."/>
            <person name="Henrissat B."/>
            <person name="Wiebenga A."/>
            <person name="vanKuyk P.A."/>
            <person name="Barry K."/>
            <person name="Lindquist E."/>
            <person name="LaButti K."/>
            <person name="Lapidus A."/>
            <person name="Lucas S."/>
            <person name="Coutinho P."/>
            <person name="Gong Y."/>
            <person name="Samejima M."/>
            <person name="Mahadevan R."/>
            <person name="Abou-Zaid M."/>
            <person name="de Vries R.P."/>
            <person name="Igarashi K."/>
            <person name="Yadav J.S."/>
            <person name="Grigoriev I.V."/>
            <person name="Master E.R."/>
        </authorList>
    </citation>
    <scope>NUCLEOTIDE SEQUENCE [LARGE SCALE GENOMIC DNA]</scope>
    <source>
        <strain evidence="2 3">HHB-10118-sp</strain>
    </source>
</reference>
<feature type="region of interest" description="Disordered" evidence="1">
    <location>
        <begin position="279"/>
        <end position="476"/>
    </location>
</feature>
<dbReference type="GeneID" id="18907857"/>
<evidence type="ECO:0000313" key="3">
    <source>
        <dbReference type="Proteomes" id="UP000008370"/>
    </source>
</evidence>
<dbReference type="InParanoid" id="K5WDQ7"/>
<dbReference type="RefSeq" id="XP_007394995.1">
    <property type="nucleotide sequence ID" value="XM_007394933.1"/>
</dbReference>
<keyword evidence="3" id="KW-1185">Reference proteome</keyword>
<evidence type="ECO:0000256" key="1">
    <source>
        <dbReference type="SAM" id="MobiDB-lite"/>
    </source>
</evidence>
<feature type="compositionally biased region" description="Low complexity" evidence="1">
    <location>
        <begin position="234"/>
        <end position="254"/>
    </location>
</feature>